<evidence type="ECO:0000313" key="2">
    <source>
        <dbReference type="EMBL" id="KAK8933390.1"/>
    </source>
</evidence>
<dbReference type="AlphaFoldDB" id="A0AAP0G187"/>
<organism evidence="2 3">
    <name type="scientific">Platanthera zijinensis</name>
    <dbReference type="NCBI Taxonomy" id="2320716"/>
    <lineage>
        <taxon>Eukaryota</taxon>
        <taxon>Viridiplantae</taxon>
        <taxon>Streptophyta</taxon>
        <taxon>Embryophyta</taxon>
        <taxon>Tracheophyta</taxon>
        <taxon>Spermatophyta</taxon>
        <taxon>Magnoliopsida</taxon>
        <taxon>Liliopsida</taxon>
        <taxon>Asparagales</taxon>
        <taxon>Orchidaceae</taxon>
        <taxon>Orchidoideae</taxon>
        <taxon>Orchideae</taxon>
        <taxon>Orchidinae</taxon>
        <taxon>Platanthera</taxon>
    </lineage>
</organism>
<gene>
    <name evidence="2" type="ORF">KSP39_PZI015277</name>
</gene>
<comment type="caution">
    <text evidence="2">The sequence shown here is derived from an EMBL/GenBank/DDBJ whole genome shotgun (WGS) entry which is preliminary data.</text>
</comment>
<name>A0AAP0G187_9ASPA</name>
<sequence>MGNCQTSDTAAPVAEIEHPDGKRERIYWPINASHVMTSNPGYYVALVTDSVDGGDGRSPARQVRLLRPDDCLRVGQLYRLVSYEEVIREFGTKKRMRLSRLLQKQKERDERRRSYAAGGDFENRSTDKVEEEGREELVQTVGPTIICKAGSQRQWRPTLLSIAEAGN</sequence>
<protein>
    <submittedName>
        <fullName evidence="2">Uncharacterized protein</fullName>
    </submittedName>
</protein>
<dbReference type="PANTHER" id="PTHR33413:SF1">
    <property type="entry name" value="EXPRESSED PROTEIN"/>
    <property type="match status" value="1"/>
</dbReference>
<dbReference type="EMBL" id="JBBWWQ010000013">
    <property type="protein sequence ID" value="KAK8933390.1"/>
    <property type="molecule type" value="Genomic_DNA"/>
</dbReference>
<evidence type="ECO:0000313" key="3">
    <source>
        <dbReference type="Proteomes" id="UP001418222"/>
    </source>
</evidence>
<dbReference type="PANTHER" id="PTHR33413">
    <property type="entry name" value="EXPRESSED PROTEIN"/>
    <property type="match status" value="1"/>
</dbReference>
<proteinExistence type="predicted"/>
<feature type="region of interest" description="Disordered" evidence="1">
    <location>
        <begin position="107"/>
        <end position="133"/>
    </location>
</feature>
<dbReference type="InterPro" id="IPR025322">
    <property type="entry name" value="PADRE_dom"/>
</dbReference>
<evidence type="ECO:0000256" key="1">
    <source>
        <dbReference type="SAM" id="MobiDB-lite"/>
    </source>
</evidence>
<keyword evidence="3" id="KW-1185">Reference proteome</keyword>
<dbReference type="Pfam" id="PF14009">
    <property type="entry name" value="PADRE"/>
    <property type="match status" value="1"/>
</dbReference>
<reference evidence="2 3" key="1">
    <citation type="journal article" date="2022" name="Nat. Plants">
        <title>Genomes of leafy and leafless Platanthera orchids illuminate the evolution of mycoheterotrophy.</title>
        <authorList>
            <person name="Li M.H."/>
            <person name="Liu K.W."/>
            <person name="Li Z."/>
            <person name="Lu H.C."/>
            <person name="Ye Q.L."/>
            <person name="Zhang D."/>
            <person name="Wang J.Y."/>
            <person name="Li Y.F."/>
            <person name="Zhong Z.M."/>
            <person name="Liu X."/>
            <person name="Yu X."/>
            <person name="Liu D.K."/>
            <person name="Tu X.D."/>
            <person name="Liu B."/>
            <person name="Hao Y."/>
            <person name="Liao X.Y."/>
            <person name="Jiang Y.T."/>
            <person name="Sun W.H."/>
            <person name="Chen J."/>
            <person name="Chen Y.Q."/>
            <person name="Ai Y."/>
            <person name="Zhai J.W."/>
            <person name="Wu S.S."/>
            <person name="Zhou Z."/>
            <person name="Hsiao Y.Y."/>
            <person name="Wu W.L."/>
            <person name="Chen Y.Y."/>
            <person name="Lin Y.F."/>
            <person name="Hsu J.L."/>
            <person name="Li C.Y."/>
            <person name="Wang Z.W."/>
            <person name="Zhao X."/>
            <person name="Zhong W.Y."/>
            <person name="Ma X.K."/>
            <person name="Ma L."/>
            <person name="Huang J."/>
            <person name="Chen G.Z."/>
            <person name="Huang M.Z."/>
            <person name="Huang L."/>
            <person name="Peng D.H."/>
            <person name="Luo Y.B."/>
            <person name="Zou S.Q."/>
            <person name="Chen S.P."/>
            <person name="Lan S."/>
            <person name="Tsai W.C."/>
            <person name="Van de Peer Y."/>
            <person name="Liu Z.J."/>
        </authorList>
    </citation>
    <scope>NUCLEOTIDE SEQUENCE [LARGE SCALE GENOMIC DNA]</scope>
    <source>
        <strain evidence="2">Lor287</strain>
    </source>
</reference>
<dbReference type="Proteomes" id="UP001418222">
    <property type="component" value="Unassembled WGS sequence"/>
</dbReference>
<accession>A0AAP0G187</accession>